<reference evidence="1 2" key="2">
    <citation type="submission" date="2018-11" db="EMBL/GenBank/DDBJ databases">
        <authorList>
            <consortium name="Pathogen Informatics"/>
        </authorList>
    </citation>
    <scope>NUCLEOTIDE SEQUENCE [LARGE SCALE GENOMIC DNA]</scope>
</reference>
<keyword evidence="2" id="KW-1185">Reference proteome</keyword>
<dbReference type="EMBL" id="UYYF01004496">
    <property type="protein sequence ID" value="VDN04770.1"/>
    <property type="molecule type" value="Genomic_DNA"/>
</dbReference>
<evidence type="ECO:0000313" key="3">
    <source>
        <dbReference type="WBParaSite" id="TCLT_0000733701-mRNA-1"/>
    </source>
</evidence>
<name>A0A0N5D349_THECL</name>
<evidence type="ECO:0000313" key="1">
    <source>
        <dbReference type="EMBL" id="VDN04770.1"/>
    </source>
</evidence>
<accession>A0A0N5D349</accession>
<protein>
    <submittedName>
        <fullName evidence="3">Inhibitor_I29 domain-containing protein</fullName>
    </submittedName>
</protein>
<dbReference type="Proteomes" id="UP000276776">
    <property type="component" value="Unassembled WGS sequence"/>
</dbReference>
<reference evidence="3" key="1">
    <citation type="submission" date="2017-02" db="UniProtKB">
        <authorList>
            <consortium name="WormBaseParasite"/>
        </authorList>
    </citation>
    <scope>IDENTIFICATION</scope>
</reference>
<gene>
    <name evidence="1" type="ORF">TCLT_LOCUS7326</name>
</gene>
<evidence type="ECO:0000313" key="2">
    <source>
        <dbReference type="Proteomes" id="UP000276776"/>
    </source>
</evidence>
<organism evidence="3">
    <name type="scientific">Thelazia callipaeda</name>
    <name type="common">Oriental eyeworm</name>
    <name type="synonym">Parasitic nematode</name>
    <dbReference type="NCBI Taxonomy" id="103827"/>
    <lineage>
        <taxon>Eukaryota</taxon>
        <taxon>Metazoa</taxon>
        <taxon>Ecdysozoa</taxon>
        <taxon>Nematoda</taxon>
        <taxon>Chromadorea</taxon>
        <taxon>Rhabditida</taxon>
        <taxon>Spirurina</taxon>
        <taxon>Spiruromorpha</taxon>
        <taxon>Thelazioidea</taxon>
        <taxon>Thelaziidae</taxon>
        <taxon>Thelazia</taxon>
    </lineage>
</organism>
<proteinExistence type="predicted"/>
<sequence>MATSKDPISIILVNLLTVTATAICTENRTLMKKTSLLSLLLILLELRSVHISAAFFLAEPTNTPNPLRSDFDGTLENAYRRKYSEILREKAKTFGQSNEEIQLVNQYLKKIQKFEIEQHPEETDQKYKADSFRSVSIVKLL</sequence>
<dbReference type="OrthoDB" id="5861452at2759"/>
<dbReference type="AlphaFoldDB" id="A0A0N5D349"/>
<dbReference type="WBParaSite" id="TCLT_0000733701-mRNA-1">
    <property type="protein sequence ID" value="TCLT_0000733701-mRNA-1"/>
    <property type="gene ID" value="TCLT_0000733701"/>
</dbReference>